<dbReference type="PaxDb" id="65489-OBART04G17800.1"/>
<feature type="transmembrane region" description="Helical" evidence="5">
    <location>
        <begin position="537"/>
        <end position="558"/>
    </location>
</feature>
<feature type="transmembrane region" description="Helical" evidence="5">
    <location>
        <begin position="180"/>
        <end position="201"/>
    </location>
</feature>
<feature type="transmembrane region" description="Helical" evidence="5">
    <location>
        <begin position="396"/>
        <end position="417"/>
    </location>
</feature>
<accession>A0A0D3FXM1</accession>
<keyword evidence="4 5" id="KW-0472">Membrane</keyword>
<feature type="domain" description="NFD4 C-terminal" evidence="7">
    <location>
        <begin position="357"/>
        <end position="563"/>
    </location>
</feature>
<dbReference type="InterPro" id="IPR056555">
    <property type="entry name" value="NFD4_C"/>
</dbReference>
<evidence type="ECO:0000256" key="5">
    <source>
        <dbReference type="SAM" id="Phobius"/>
    </source>
</evidence>
<dbReference type="InterPro" id="IPR036259">
    <property type="entry name" value="MFS_trans_sf"/>
</dbReference>
<dbReference type="Gramene" id="OBART04G17800.1">
    <property type="protein sequence ID" value="OBART04G17800.1"/>
    <property type="gene ID" value="OBART04G17800"/>
</dbReference>
<evidence type="ECO:0000256" key="3">
    <source>
        <dbReference type="ARBA" id="ARBA00022989"/>
    </source>
</evidence>
<feature type="transmembrane region" description="Helical" evidence="5">
    <location>
        <begin position="429"/>
        <end position="447"/>
    </location>
</feature>
<keyword evidence="9" id="KW-1185">Reference proteome</keyword>
<feature type="transmembrane region" description="Helical" evidence="5">
    <location>
        <begin position="151"/>
        <end position="168"/>
    </location>
</feature>
<dbReference type="Gene3D" id="1.20.1250.20">
    <property type="entry name" value="MFS general substrate transporter like domains"/>
    <property type="match status" value="1"/>
</dbReference>
<dbReference type="PANTHER" id="PTHR21576:SF154">
    <property type="entry name" value="OS04G0502800 PROTEIN"/>
    <property type="match status" value="1"/>
</dbReference>
<name>A0A0D3FXM1_9ORYZ</name>
<dbReference type="Pfam" id="PF23262">
    <property type="entry name" value="NFD4_C"/>
    <property type="match status" value="1"/>
</dbReference>
<reference evidence="8" key="2">
    <citation type="submission" date="2015-03" db="UniProtKB">
        <authorList>
            <consortium name="EnsemblPlants"/>
        </authorList>
    </citation>
    <scope>IDENTIFICATION</scope>
</reference>
<dbReference type="Proteomes" id="UP000026960">
    <property type="component" value="Chromosome 4"/>
</dbReference>
<sequence>MAGGGGGGGGGVGKVKAGSRPPWVGLAAAVWVQVAAGSAYVFPLYSHAIKEALGYNQKALTMLGVANDVGENVGLVPGVLANRLPPWLILLIGSACALLGFGTLWLAVTKTLVMPYWVLCIALCIGTNSSAWLGTAALVTNMRNFPLSRGTVAGLIKGYVAVSAAVYTETFNGMLQNSPTNLLLLLALGIPTACVLVMYFVRPCTPSLDEDNAAEHSHFMFTQISSVVLGVYLMVATILGDTLKLGDAITYLLFGIMILLLLAPLAIPIKMTIYPNKPKREKTSTLALSYSTDSLSGPDQENSEPLLGGTSTFVTGANDSDEATDVDLLLAEGEGAVNLKKKRGPRRGDDFTFREALVKADFWLLFIVYFCGVGTGVTVLNNLAQVGMAVGADDTTILLCLFGFCNFVGRILGGSVSEYFVRSRMLPRPFWMMCTQIIMVITFLLFATGLHSLIYVSTTFLGICYGVQFAVMIPTVSELFGLKDFGLMYNFMLLVNPLGAFFFSALLAGYIYDKEAAKQQPGVLEPSTCLGPDCFRLTFYVCAIVCCCGTLVSVVFIARIKPVYQMLYASGSFRHPRSQQLH</sequence>
<protein>
    <submittedName>
        <fullName evidence="8">Uncharacterized protein</fullName>
    </submittedName>
</protein>
<feature type="transmembrane region" description="Helical" evidence="5">
    <location>
        <begin position="23"/>
        <end position="45"/>
    </location>
</feature>
<dbReference type="InterPro" id="IPR010658">
    <property type="entry name" value="Nodulin-like"/>
</dbReference>
<keyword evidence="2 5" id="KW-0812">Transmembrane</keyword>
<proteinExistence type="predicted"/>
<dbReference type="SUPFAM" id="SSF103473">
    <property type="entry name" value="MFS general substrate transporter"/>
    <property type="match status" value="2"/>
</dbReference>
<comment type="subcellular location">
    <subcellularLocation>
        <location evidence="1">Membrane</location>
        <topology evidence="1">Multi-pass membrane protein</topology>
    </subcellularLocation>
</comment>
<evidence type="ECO:0000259" key="6">
    <source>
        <dbReference type="Pfam" id="PF06813"/>
    </source>
</evidence>
<feature type="transmembrane region" description="Helical" evidence="5">
    <location>
        <begin position="221"/>
        <end position="239"/>
    </location>
</feature>
<feature type="transmembrane region" description="Helical" evidence="5">
    <location>
        <begin position="487"/>
        <end position="512"/>
    </location>
</feature>
<feature type="transmembrane region" description="Helical" evidence="5">
    <location>
        <begin position="251"/>
        <end position="273"/>
    </location>
</feature>
<evidence type="ECO:0000313" key="8">
    <source>
        <dbReference type="EnsemblPlants" id="OBART04G17800.1"/>
    </source>
</evidence>
<dbReference type="STRING" id="65489.A0A0D3FXM1"/>
<evidence type="ECO:0000256" key="1">
    <source>
        <dbReference type="ARBA" id="ARBA00004141"/>
    </source>
</evidence>
<evidence type="ECO:0000313" key="9">
    <source>
        <dbReference type="Proteomes" id="UP000026960"/>
    </source>
</evidence>
<keyword evidence="3 5" id="KW-1133">Transmembrane helix</keyword>
<feature type="transmembrane region" description="Helical" evidence="5">
    <location>
        <begin position="114"/>
        <end position="139"/>
    </location>
</feature>
<dbReference type="eggNOG" id="ENOG502QSJM">
    <property type="taxonomic scope" value="Eukaryota"/>
</dbReference>
<evidence type="ECO:0000259" key="7">
    <source>
        <dbReference type="Pfam" id="PF23262"/>
    </source>
</evidence>
<dbReference type="Pfam" id="PF06813">
    <property type="entry name" value="Nodulin-like"/>
    <property type="match status" value="1"/>
</dbReference>
<dbReference type="PANTHER" id="PTHR21576">
    <property type="entry name" value="UNCHARACTERIZED NODULIN-LIKE PROTEIN"/>
    <property type="match status" value="1"/>
</dbReference>
<evidence type="ECO:0000256" key="2">
    <source>
        <dbReference type="ARBA" id="ARBA00022692"/>
    </source>
</evidence>
<dbReference type="HOGENOM" id="CLU_021715_1_0_1"/>
<feature type="transmembrane region" description="Helical" evidence="5">
    <location>
        <begin position="87"/>
        <end position="108"/>
    </location>
</feature>
<feature type="domain" description="Nodulin-like" evidence="6">
    <location>
        <begin position="22"/>
        <end position="269"/>
    </location>
</feature>
<evidence type="ECO:0000256" key="4">
    <source>
        <dbReference type="ARBA" id="ARBA00023136"/>
    </source>
</evidence>
<feature type="transmembrane region" description="Helical" evidence="5">
    <location>
        <begin position="453"/>
        <end position="475"/>
    </location>
</feature>
<dbReference type="EnsemblPlants" id="OBART04G17800.1">
    <property type="protein sequence ID" value="OBART04G17800.1"/>
    <property type="gene ID" value="OBART04G17800"/>
</dbReference>
<dbReference type="GO" id="GO:0016020">
    <property type="term" value="C:membrane"/>
    <property type="evidence" value="ECO:0007669"/>
    <property type="project" value="UniProtKB-SubCell"/>
</dbReference>
<feature type="transmembrane region" description="Helical" evidence="5">
    <location>
        <begin position="362"/>
        <end position="384"/>
    </location>
</feature>
<organism evidence="8">
    <name type="scientific">Oryza barthii</name>
    <dbReference type="NCBI Taxonomy" id="65489"/>
    <lineage>
        <taxon>Eukaryota</taxon>
        <taxon>Viridiplantae</taxon>
        <taxon>Streptophyta</taxon>
        <taxon>Embryophyta</taxon>
        <taxon>Tracheophyta</taxon>
        <taxon>Spermatophyta</taxon>
        <taxon>Magnoliopsida</taxon>
        <taxon>Liliopsida</taxon>
        <taxon>Poales</taxon>
        <taxon>Poaceae</taxon>
        <taxon>BOP clade</taxon>
        <taxon>Oryzoideae</taxon>
        <taxon>Oryzeae</taxon>
        <taxon>Oryzinae</taxon>
        <taxon>Oryza</taxon>
    </lineage>
</organism>
<dbReference type="AlphaFoldDB" id="A0A0D3FXM1"/>
<reference evidence="8" key="1">
    <citation type="journal article" date="2009" name="Rice">
        <title>De Novo Next Generation Sequencing of Plant Genomes.</title>
        <authorList>
            <person name="Rounsley S."/>
            <person name="Marri P.R."/>
            <person name="Yu Y."/>
            <person name="He R."/>
            <person name="Sisneros N."/>
            <person name="Goicoechea J.L."/>
            <person name="Lee S.J."/>
            <person name="Angelova A."/>
            <person name="Kudrna D."/>
            <person name="Luo M."/>
            <person name="Affourtit J."/>
            <person name="Desany B."/>
            <person name="Knight J."/>
            <person name="Niazi F."/>
            <person name="Egholm M."/>
            <person name="Wing R.A."/>
        </authorList>
    </citation>
    <scope>NUCLEOTIDE SEQUENCE [LARGE SCALE GENOMIC DNA]</scope>
    <source>
        <strain evidence="8">cv. IRGC 105608</strain>
    </source>
</reference>